<dbReference type="InterPro" id="IPR036322">
    <property type="entry name" value="WD40_repeat_dom_sf"/>
</dbReference>
<dbReference type="InterPro" id="IPR001680">
    <property type="entry name" value="WD40_rpt"/>
</dbReference>
<dbReference type="PANTHER" id="PTHR44324:SF2">
    <property type="entry name" value="WD REPEAT-CONTAINING PROTEIN 64"/>
    <property type="match status" value="1"/>
</dbReference>
<feature type="non-terminal residue" evidence="3">
    <location>
        <position position="1"/>
    </location>
</feature>
<evidence type="ECO:0000256" key="2">
    <source>
        <dbReference type="PROSITE-ProRule" id="PRU00221"/>
    </source>
</evidence>
<accession>A0A3M7Q9H4</accession>
<dbReference type="PANTHER" id="PTHR44324">
    <property type="entry name" value="WD40 REPEAT DOMAIN 95"/>
    <property type="match status" value="1"/>
</dbReference>
<feature type="repeat" description="WD" evidence="2">
    <location>
        <begin position="387"/>
        <end position="428"/>
    </location>
</feature>
<dbReference type="Proteomes" id="UP000276133">
    <property type="component" value="Unassembled WGS sequence"/>
</dbReference>
<keyword evidence="4" id="KW-1185">Reference proteome</keyword>
<evidence type="ECO:0000256" key="1">
    <source>
        <dbReference type="ARBA" id="ARBA00022737"/>
    </source>
</evidence>
<dbReference type="Gene3D" id="2.130.10.10">
    <property type="entry name" value="YVTN repeat-like/Quinoprotein amine dehydrogenase"/>
    <property type="match status" value="2"/>
</dbReference>
<name>A0A3M7Q9H4_BRAPC</name>
<dbReference type="InterPro" id="IPR051242">
    <property type="entry name" value="WD-EF-hand_domain"/>
</dbReference>
<proteinExistence type="predicted"/>
<sequence>ARDTMNVTPDDFANKISLFLVYINEITLRNSELNLEERRLKISETLKFDYFVHKLRLIFGPDLNESHCKAFFKKISHNPDCEIDWSELFGYNSDSVGPDDSGKAFETNEGADEVQIFMAPFRFRIGDASGEKARRDIIQSIHYAADIDSFITVAQKGAVSIWNSKLKLNGCIFLKEQFDGWLNGCCFLPNIKRVVVTAERTLSLWDFKSNKQKSVNNGMVLLNIQGMSGLTCLDTISKINQHKDSDKLIIGDSFGNVMTMEISVNDLSSNNTKPDLFDPNRKIIEVDSTKNSIVKKKVHDEAVTKIQYIPELNSFISCSSSEKISLAIEELFKFEHKDIKINRQVGITKGLNTFCYCSKVNLIATGGVDKAIRLYNPLVLNKSCGKLIGHLFTIVDLACNEKDQQLISLSSERVFRVWDLTTFKCLQVFSDTETRPGEKRIFCLSFDQKRDRLLTCSSVLDCWPLTRSVQDSMLPPHSHDRPVIAISYSENQLATLCTDSVIKVWEGDMGKLLYVIKEGFFGNFLRCPK</sequence>
<evidence type="ECO:0000313" key="3">
    <source>
        <dbReference type="EMBL" id="RNA07621.1"/>
    </source>
</evidence>
<organism evidence="3 4">
    <name type="scientific">Brachionus plicatilis</name>
    <name type="common">Marine rotifer</name>
    <name type="synonym">Brachionus muelleri</name>
    <dbReference type="NCBI Taxonomy" id="10195"/>
    <lineage>
        <taxon>Eukaryota</taxon>
        <taxon>Metazoa</taxon>
        <taxon>Spiralia</taxon>
        <taxon>Gnathifera</taxon>
        <taxon>Rotifera</taxon>
        <taxon>Eurotatoria</taxon>
        <taxon>Monogononta</taxon>
        <taxon>Pseudotrocha</taxon>
        <taxon>Ploima</taxon>
        <taxon>Brachionidae</taxon>
        <taxon>Brachionus</taxon>
    </lineage>
</organism>
<dbReference type="InterPro" id="IPR015943">
    <property type="entry name" value="WD40/YVTN_repeat-like_dom_sf"/>
</dbReference>
<protein>
    <submittedName>
        <fullName evidence="3">WD repeat-containing 64-like</fullName>
    </submittedName>
</protein>
<dbReference type="SUPFAM" id="SSF50978">
    <property type="entry name" value="WD40 repeat-like"/>
    <property type="match status" value="1"/>
</dbReference>
<dbReference type="EMBL" id="REGN01006975">
    <property type="protein sequence ID" value="RNA07621.1"/>
    <property type="molecule type" value="Genomic_DNA"/>
</dbReference>
<keyword evidence="2" id="KW-0853">WD repeat</keyword>
<reference evidence="3 4" key="1">
    <citation type="journal article" date="2018" name="Sci. Rep.">
        <title>Genomic signatures of local adaptation to the degree of environmental predictability in rotifers.</title>
        <authorList>
            <person name="Franch-Gras L."/>
            <person name="Hahn C."/>
            <person name="Garcia-Roger E.M."/>
            <person name="Carmona M.J."/>
            <person name="Serra M."/>
            <person name="Gomez A."/>
        </authorList>
    </citation>
    <scope>NUCLEOTIDE SEQUENCE [LARGE SCALE GENOMIC DNA]</scope>
    <source>
        <strain evidence="3">HYR1</strain>
    </source>
</reference>
<dbReference type="PROSITE" id="PS50082">
    <property type="entry name" value="WD_REPEATS_2"/>
    <property type="match status" value="2"/>
</dbReference>
<evidence type="ECO:0000313" key="4">
    <source>
        <dbReference type="Proteomes" id="UP000276133"/>
    </source>
</evidence>
<comment type="caution">
    <text evidence="3">The sequence shown here is derived from an EMBL/GenBank/DDBJ whole genome shotgun (WGS) entry which is preliminary data.</text>
</comment>
<dbReference type="AlphaFoldDB" id="A0A3M7Q9H4"/>
<dbReference type="STRING" id="10195.A0A3M7Q9H4"/>
<keyword evidence="1" id="KW-0677">Repeat</keyword>
<feature type="repeat" description="WD" evidence="2">
    <location>
        <begin position="476"/>
        <end position="515"/>
    </location>
</feature>
<dbReference type="SMART" id="SM00320">
    <property type="entry name" value="WD40"/>
    <property type="match status" value="6"/>
</dbReference>
<dbReference type="OrthoDB" id="5980302at2759"/>
<gene>
    <name evidence="3" type="ORF">BpHYR1_013113</name>
</gene>